<organism evidence="2 3">
    <name type="scientific">Bathymodiolus azoricus thioautotrophic gill symbiont</name>
    <dbReference type="NCBI Taxonomy" id="235205"/>
    <lineage>
        <taxon>Bacteria</taxon>
        <taxon>Pseudomonadati</taxon>
        <taxon>Pseudomonadota</taxon>
        <taxon>Gammaproteobacteria</taxon>
        <taxon>sulfur-oxidizing symbionts</taxon>
    </lineage>
</organism>
<reference evidence="3" key="1">
    <citation type="submission" date="2016-06" db="EMBL/GenBank/DDBJ databases">
        <authorList>
            <person name="Petersen J."/>
            <person name="Sayavedra L."/>
        </authorList>
    </citation>
    <scope>NUCLEOTIDE SEQUENCE [LARGE SCALE GENOMIC DNA]</scope>
    <source>
        <strain evidence="3">BazSymA</strain>
    </source>
</reference>
<evidence type="ECO:0000313" key="2">
    <source>
        <dbReference type="EMBL" id="SEI05534.1"/>
    </source>
</evidence>
<accession>A0A1H6N2G1</accession>
<protein>
    <submittedName>
        <fullName evidence="2">Uncharacterized protein</fullName>
    </submittedName>
</protein>
<proteinExistence type="predicted"/>
<dbReference type="Proteomes" id="UP000198988">
    <property type="component" value="Unassembled WGS sequence"/>
</dbReference>
<evidence type="ECO:0000313" key="3">
    <source>
        <dbReference type="Proteomes" id="UP000198988"/>
    </source>
</evidence>
<evidence type="ECO:0000256" key="1">
    <source>
        <dbReference type="SAM" id="MobiDB-lite"/>
    </source>
</evidence>
<feature type="region of interest" description="Disordered" evidence="1">
    <location>
        <begin position="1"/>
        <end position="20"/>
    </location>
</feature>
<dbReference type="EMBL" id="CDSC02000507">
    <property type="protein sequence ID" value="SEI05534.1"/>
    <property type="molecule type" value="Genomic_DNA"/>
</dbReference>
<dbReference type="AlphaFoldDB" id="A0A1H6N2G1"/>
<sequence>MLAHDRWFSPGTPASSTTKTGCHDMAEILLKVALKHQKSKSNQIL</sequence>
<gene>
    <name evidence="2" type="ORF">BAZSYMA_ACONTIG11289_2</name>
</gene>
<name>A0A1H6N2G1_9GAMM</name>